<dbReference type="Proteomes" id="UP000499080">
    <property type="component" value="Unassembled WGS sequence"/>
</dbReference>
<comment type="caution">
    <text evidence="1">The sequence shown here is derived from an EMBL/GenBank/DDBJ whole genome shotgun (WGS) entry which is preliminary data.</text>
</comment>
<evidence type="ECO:0000313" key="2">
    <source>
        <dbReference type="Proteomes" id="UP000499080"/>
    </source>
</evidence>
<proteinExistence type="predicted"/>
<keyword evidence="2" id="KW-1185">Reference proteome</keyword>
<protein>
    <submittedName>
        <fullName evidence="1">Uncharacterized protein</fullName>
    </submittedName>
</protein>
<accession>A0A4Y2N3E3</accession>
<gene>
    <name evidence="1" type="ORF">AVEN_83442_1</name>
</gene>
<name>A0A4Y2N3E3_ARAVE</name>
<reference evidence="1 2" key="1">
    <citation type="journal article" date="2019" name="Sci. Rep.">
        <title>Orb-weaving spider Araneus ventricosus genome elucidates the spidroin gene catalogue.</title>
        <authorList>
            <person name="Kono N."/>
            <person name="Nakamura H."/>
            <person name="Ohtoshi R."/>
            <person name="Moran D.A.P."/>
            <person name="Shinohara A."/>
            <person name="Yoshida Y."/>
            <person name="Fujiwara M."/>
            <person name="Mori M."/>
            <person name="Tomita M."/>
            <person name="Arakawa K."/>
        </authorList>
    </citation>
    <scope>NUCLEOTIDE SEQUENCE [LARGE SCALE GENOMIC DNA]</scope>
</reference>
<dbReference type="AlphaFoldDB" id="A0A4Y2N3E3"/>
<organism evidence="1 2">
    <name type="scientific">Araneus ventricosus</name>
    <name type="common">Orbweaver spider</name>
    <name type="synonym">Epeira ventricosa</name>
    <dbReference type="NCBI Taxonomy" id="182803"/>
    <lineage>
        <taxon>Eukaryota</taxon>
        <taxon>Metazoa</taxon>
        <taxon>Ecdysozoa</taxon>
        <taxon>Arthropoda</taxon>
        <taxon>Chelicerata</taxon>
        <taxon>Arachnida</taxon>
        <taxon>Araneae</taxon>
        <taxon>Araneomorphae</taxon>
        <taxon>Entelegynae</taxon>
        <taxon>Araneoidea</taxon>
        <taxon>Araneidae</taxon>
        <taxon>Araneus</taxon>
    </lineage>
</organism>
<dbReference type="EMBL" id="BGPR01008373">
    <property type="protein sequence ID" value="GBN33402.1"/>
    <property type="molecule type" value="Genomic_DNA"/>
</dbReference>
<sequence length="103" mass="12504">MVKNELRLLQGDIKDFKKERHSLLLQIQEKNKYVENLKSDNDSLVKMNAYYHKKKSGRFVREISWQLEEILTRQVNQQRRNHDTEVPWLSQKYSLVIHIESHN</sequence>
<evidence type="ECO:0000313" key="1">
    <source>
        <dbReference type="EMBL" id="GBN33402.1"/>
    </source>
</evidence>